<reference evidence="3 4" key="1">
    <citation type="submission" date="2015-12" db="EMBL/GenBank/DDBJ databases">
        <title>The genome of Folsomia candida.</title>
        <authorList>
            <person name="Faddeeva A."/>
            <person name="Derks M.F."/>
            <person name="Anvar Y."/>
            <person name="Smit S."/>
            <person name="Van Straalen N."/>
            <person name="Roelofs D."/>
        </authorList>
    </citation>
    <scope>NUCLEOTIDE SEQUENCE [LARGE SCALE GENOMIC DNA]</scope>
    <source>
        <strain evidence="3 4">VU population</strain>
        <tissue evidence="3">Whole body</tissue>
    </source>
</reference>
<evidence type="ECO:0000313" key="4">
    <source>
        <dbReference type="Proteomes" id="UP000198287"/>
    </source>
</evidence>
<dbReference type="AlphaFoldDB" id="A0A226E117"/>
<proteinExistence type="predicted"/>
<evidence type="ECO:0000256" key="1">
    <source>
        <dbReference type="SAM" id="Coils"/>
    </source>
</evidence>
<keyword evidence="4" id="KW-1185">Reference proteome</keyword>
<feature type="compositionally biased region" description="Low complexity" evidence="2">
    <location>
        <begin position="354"/>
        <end position="366"/>
    </location>
</feature>
<gene>
    <name evidence="3" type="ORF">Fcan01_13879</name>
</gene>
<feature type="region of interest" description="Disordered" evidence="2">
    <location>
        <begin position="1"/>
        <end position="38"/>
    </location>
</feature>
<feature type="region of interest" description="Disordered" evidence="2">
    <location>
        <begin position="354"/>
        <end position="379"/>
    </location>
</feature>
<dbReference type="EMBL" id="LNIX01000007">
    <property type="protein sequence ID" value="OXA51445.1"/>
    <property type="molecule type" value="Genomic_DNA"/>
</dbReference>
<accession>A0A226E117</accession>
<feature type="region of interest" description="Disordered" evidence="2">
    <location>
        <begin position="313"/>
        <end position="336"/>
    </location>
</feature>
<keyword evidence="1" id="KW-0175">Coiled coil</keyword>
<feature type="compositionally biased region" description="Basic residues" evidence="2">
    <location>
        <begin position="1"/>
        <end position="15"/>
    </location>
</feature>
<feature type="compositionally biased region" description="Acidic residues" evidence="2">
    <location>
        <begin position="322"/>
        <end position="332"/>
    </location>
</feature>
<name>A0A226E117_FOLCA</name>
<evidence type="ECO:0000313" key="3">
    <source>
        <dbReference type="EMBL" id="OXA51445.1"/>
    </source>
</evidence>
<sequence>MDKRTKSKSRQRSRSRTTSIAGGGGGPAPSPSSSAHRIPPLVLSSRATSTVANEVQEIPEVTLVPQPKAMLSKTGPSTGGLSDGEILLAPNFKMGDCVPGGRGGRCGEPISRHPLQSSYSEGTLGGGGERASDLGDKLFIYGGYRDKFLYLYGSQISVGISLFNNDSFGYLTCIISLLDYLQSEAKRKDFTIFLRTSGILQLISKFILGLQEMPFRPPPEQVVEFMVKSMGSKFVMRDTLKEMRAYRDDTKKRIELLQTESDELRLRLEKYCTIYTPYEALDPEDFAHLASTQPDQPPFISPMDFIFPPEMRAISPILGPGEGDEEEEEDGEQDKFETITDVVVELVARNRAAAASQQAGQEQLPTEPLPTPPPQNNAEEVVAKPDGELEESEPGGKKLQQSLDEASAMIRRQVLISAQEKYGQMAVIERDDLDIEGLLQHFKALGPNMFASIKSSKMKLTSAKSRNLDDCANLPLVEIPMTSEDRMRGQMEGMLQAGGASEPKMPPFVLTQMRKYTQGTTIFREPQGQIIKSGE</sequence>
<organism evidence="3 4">
    <name type="scientific">Folsomia candida</name>
    <name type="common">Springtail</name>
    <dbReference type="NCBI Taxonomy" id="158441"/>
    <lineage>
        <taxon>Eukaryota</taxon>
        <taxon>Metazoa</taxon>
        <taxon>Ecdysozoa</taxon>
        <taxon>Arthropoda</taxon>
        <taxon>Hexapoda</taxon>
        <taxon>Collembola</taxon>
        <taxon>Entomobryomorpha</taxon>
        <taxon>Isotomoidea</taxon>
        <taxon>Isotomidae</taxon>
        <taxon>Proisotominae</taxon>
        <taxon>Folsomia</taxon>
    </lineage>
</organism>
<feature type="coiled-coil region" evidence="1">
    <location>
        <begin position="240"/>
        <end position="267"/>
    </location>
</feature>
<dbReference type="Proteomes" id="UP000198287">
    <property type="component" value="Unassembled WGS sequence"/>
</dbReference>
<comment type="caution">
    <text evidence="3">The sequence shown here is derived from an EMBL/GenBank/DDBJ whole genome shotgun (WGS) entry which is preliminary data.</text>
</comment>
<protein>
    <submittedName>
        <fullName evidence="3">c-Myc-binding protein</fullName>
    </submittedName>
</protein>
<evidence type="ECO:0000256" key="2">
    <source>
        <dbReference type="SAM" id="MobiDB-lite"/>
    </source>
</evidence>